<dbReference type="Proteomes" id="UP000821853">
    <property type="component" value="Chromosome 10"/>
</dbReference>
<name>A0A9J6FC82_HAELO</name>
<dbReference type="AlphaFoldDB" id="A0A9J6FC82"/>
<protein>
    <submittedName>
        <fullName evidence="2">Uncharacterized protein</fullName>
    </submittedName>
</protein>
<comment type="caution">
    <text evidence="2">The sequence shown here is derived from an EMBL/GenBank/DDBJ whole genome shotgun (WGS) entry which is preliminary data.</text>
</comment>
<feature type="region of interest" description="Disordered" evidence="1">
    <location>
        <begin position="36"/>
        <end position="166"/>
    </location>
</feature>
<feature type="compositionally biased region" description="Low complexity" evidence="1">
    <location>
        <begin position="36"/>
        <end position="49"/>
    </location>
</feature>
<dbReference type="EMBL" id="JABSTR010000002">
    <property type="protein sequence ID" value="KAH9363878.1"/>
    <property type="molecule type" value="Genomic_DNA"/>
</dbReference>
<dbReference type="VEuPathDB" id="VectorBase:HLOH_059582"/>
<evidence type="ECO:0000313" key="2">
    <source>
        <dbReference type="EMBL" id="KAH9363878.1"/>
    </source>
</evidence>
<reference evidence="2 3" key="1">
    <citation type="journal article" date="2020" name="Cell">
        <title>Large-Scale Comparative Analyses of Tick Genomes Elucidate Their Genetic Diversity and Vector Capacities.</title>
        <authorList>
            <consortium name="Tick Genome and Microbiome Consortium (TIGMIC)"/>
            <person name="Jia N."/>
            <person name="Wang J."/>
            <person name="Shi W."/>
            <person name="Du L."/>
            <person name="Sun Y."/>
            <person name="Zhan W."/>
            <person name="Jiang J.F."/>
            <person name="Wang Q."/>
            <person name="Zhang B."/>
            <person name="Ji P."/>
            <person name="Bell-Sakyi L."/>
            <person name="Cui X.M."/>
            <person name="Yuan T.T."/>
            <person name="Jiang B.G."/>
            <person name="Yang W.F."/>
            <person name="Lam T.T."/>
            <person name="Chang Q.C."/>
            <person name="Ding S.J."/>
            <person name="Wang X.J."/>
            <person name="Zhu J.G."/>
            <person name="Ruan X.D."/>
            <person name="Zhao L."/>
            <person name="Wei J.T."/>
            <person name="Ye R.Z."/>
            <person name="Que T.C."/>
            <person name="Du C.H."/>
            <person name="Zhou Y.H."/>
            <person name="Cheng J.X."/>
            <person name="Dai P.F."/>
            <person name="Guo W.B."/>
            <person name="Han X.H."/>
            <person name="Huang E.J."/>
            <person name="Li L.F."/>
            <person name="Wei W."/>
            <person name="Gao Y.C."/>
            <person name="Liu J.Z."/>
            <person name="Shao H.Z."/>
            <person name="Wang X."/>
            <person name="Wang C.C."/>
            <person name="Yang T.C."/>
            <person name="Huo Q.B."/>
            <person name="Li W."/>
            <person name="Chen H.Y."/>
            <person name="Chen S.E."/>
            <person name="Zhou L.G."/>
            <person name="Ni X.B."/>
            <person name="Tian J.H."/>
            <person name="Sheng Y."/>
            <person name="Liu T."/>
            <person name="Pan Y.S."/>
            <person name="Xia L.Y."/>
            <person name="Li J."/>
            <person name="Zhao F."/>
            <person name="Cao W.C."/>
        </authorList>
    </citation>
    <scope>NUCLEOTIDE SEQUENCE [LARGE SCALE GENOMIC DNA]</scope>
    <source>
        <strain evidence="2">HaeL-2018</strain>
    </source>
</reference>
<evidence type="ECO:0000256" key="1">
    <source>
        <dbReference type="SAM" id="MobiDB-lite"/>
    </source>
</evidence>
<keyword evidence="3" id="KW-1185">Reference proteome</keyword>
<proteinExistence type="predicted"/>
<accession>A0A9J6FC82</accession>
<organism evidence="2 3">
    <name type="scientific">Haemaphysalis longicornis</name>
    <name type="common">Bush tick</name>
    <dbReference type="NCBI Taxonomy" id="44386"/>
    <lineage>
        <taxon>Eukaryota</taxon>
        <taxon>Metazoa</taxon>
        <taxon>Ecdysozoa</taxon>
        <taxon>Arthropoda</taxon>
        <taxon>Chelicerata</taxon>
        <taxon>Arachnida</taxon>
        <taxon>Acari</taxon>
        <taxon>Parasitiformes</taxon>
        <taxon>Ixodida</taxon>
        <taxon>Ixodoidea</taxon>
        <taxon>Ixodidae</taxon>
        <taxon>Haemaphysalinae</taxon>
        <taxon>Haemaphysalis</taxon>
    </lineage>
</organism>
<feature type="compositionally biased region" description="Low complexity" evidence="1">
    <location>
        <begin position="136"/>
        <end position="150"/>
    </location>
</feature>
<evidence type="ECO:0000313" key="3">
    <source>
        <dbReference type="Proteomes" id="UP000821853"/>
    </source>
</evidence>
<sequence length="166" mass="17309">MTQKMAEFLQMFSASSSGFPIPPAGVASSLNSLGLAAAAPSSTTSAHLAPLPPTNALLGTPGGFEQPPHAHMSSPSNDEAAANEVGGQFPLHPDMPSARVEDSEEMEVGQSTPLAQKRRLSPTSEEASKVPKPKNNKNNENTKKSTQSTNQPHDILQQAISSAQLG</sequence>
<gene>
    <name evidence="2" type="ORF">HPB48_004107</name>
</gene>